<reference evidence="2" key="2">
    <citation type="submission" date="2015-01" db="EMBL/GenBank/DDBJ databases">
        <title>Evolutionary Origins and Diversification of the Mycorrhizal Mutualists.</title>
        <authorList>
            <consortium name="DOE Joint Genome Institute"/>
            <consortium name="Mycorrhizal Genomics Consortium"/>
            <person name="Kohler A."/>
            <person name="Kuo A."/>
            <person name="Nagy L.G."/>
            <person name="Floudas D."/>
            <person name="Copeland A."/>
            <person name="Barry K.W."/>
            <person name="Cichocki N."/>
            <person name="Veneault-Fourrey C."/>
            <person name="LaButti K."/>
            <person name="Lindquist E.A."/>
            <person name="Lipzen A."/>
            <person name="Lundell T."/>
            <person name="Morin E."/>
            <person name="Murat C."/>
            <person name="Riley R."/>
            <person name="Ohm R."/>
            <person name="Sun H."/>
            <person name="Tunlid A."/>
            <person name="Henrissat B."/>
            <person name="Grigoriev I.V."/>
            <person name="Hibbett D.S."/>
            <person name="Martin F."/>
        </authorList>
    </citation>
    <scope>NUCLEOTIDE SEQUENCE [LARGE SCALE GENOMIC DNA]</scope>
    <source>
        <strain evidence="2">h7</strain>
    </source>
</reference>
<evidence type="ECO:0000313" key="1">
    <source>
        <dbReference type="EMBL" id="KIM47243.1"/>
    </source>
</evidence>
<dbReference type="Proteomes" id="UP000053424">
    <property type="component" value="Unassembled WGS sequence"/>
</dbReference>
<reference evidence="1 2" key="1">
    <citation type="submission" date="2014-04" db="EMBL/GenBank/DDBJ databases">
        <authorList>
            <consortium name="DOE Joint Genome Institute"/>
            <person name="Kuo A."/>
            <person name="Gay G."/>
            <person name="Dore J."/>
            <person name="Kohler A."/>
            <person name="Nagy L.G."/>
            <person name="Floudas D."/>
            <person name="Copeland A."/>
            <person name="Barry K.W."/>
            <person name="Cichocki N."/>
            <person name="Veneault-Fourrey C."/>
            <person name="LaButti K."/>
            <person name="Lindquist E.A."/>
            <person name="Lipzen A."/>
            <person name="Lundell T."/>
            <person name="Morin E."/>
            <person name="Murat C."/>
            <person name="Sun H."/>
            <person name="Tunlid A."/>
            <person name="Henrissat B."/>
            <person name="Grigoriev I.V."/>
            <person name="Hibbett D.S."/>
            <person name="Martin F."/>
            <person name="Nordberg H.P."/>
            <person name="Cantor M.N."/>
            <person name="Hua S.X."/>
        </authorList>
    </citation>
    <scope>NUCLEOTIDE SEQUENCE [LARGE SCALE GENOMIC DNA]</scope>
    <source>
        <strain evidence="2">h7</strain>
    </source>
</reference>
<organism evidence="1 2">
    <name type="scientific">Hebeloma cylindrosporum</name>
    <dbReference type="NCBI Taxonomy" id="76867"/>
    <lineage>
        <taxon>Eukaryota</taxon>
        <taxon>Fungi</taxon>
        <taxon>Dikarya</taxon>
        <taxon>Basidiomycota</taxon>
        <taxon>Agaricomycotina</taxon>
        <taxon>Agaricomycetes</taxon>
        <taxon>Agaricomycetidae</taxon>
        <taxon>Agaricales</taxon>
        <taxon>Agaricineae</taxon>
        <taxon>Hymenogastraceae</taxon>
        <taxon>Hebeloma</taxon>
    </lineage>
</organism>
<keyword evidence="2" id="KW-1185">Reference proteome</keyword>
<dbReference type="EMBL" id="KN831770">
    <property type="protein sequence ID" value="KIM47243.1"/>
    <property type="molecule type" value="Genomic_DNA"/>
</dbReference>
<protein>
    <submittedName>
        <fullName evidence="1">Uncharacterized protein</fullName>
    </submittedName>
</protein>
<dbReference type="AlphaFoldDB" id="A0A0C2YBN0"/>
<accession>A0A0C2YBN0</accession>
<sequence>MAPLAPGDYVWNVTCRPSFIDLIRLWYQPLQSAAERYIRPFEEVWHGVTVEGGSRETRTTGPHGKISTMSSSLEQFVTTRDRGRCLITGSSSNVTEISVSWIFPPAWAQRVQLTDDQHYGQHSAISNPSNAMLVRKDLIAASHDNAFGRLSTVIFRDIGPAQYLLTGSTSQAYVRRRGTKVQLFGADDYFLREHFKHCLRFHMLHGDIHVDYPQGVIVQALTDLGLWERDDEEAPLSDPRWNTELGKAIFACHTLQQL</sequence>
<evidence type="ECO:0000313" key="2">
    <source>
        <dbReference type="Proteomes" id="UP000053424"/>
    </source>
</evidence>
<dbReference type="HOGENOM" id="CLU_1077913_0_0_1"/>
<name>A0A0C2YBN0_HEBCY</name>
<dbReference type="OrthoDB" id="3263651at2759"/>
<proteinExistence type="predicted"/>
<gene>
    <name evidence="1" type="ORF">M413DRAFT_23471</name>
</gene>